<reference evidence="3 4" key="1">
    <citation type="submission" date="2020-02" db="EMBL/GenBank/DDBJ databases">
        <authorList>
            <person name="Ma Q."/>
            <person name="Huang Y."/>
            <person name="Song X."/>
            <person name="Pei D."/>
        </authorList>
    </citation>
    <scope>NUCLEOTIDE SEQUENCE [LARGE SCALE GENOMIC DNA]</scope>
    <source>
        <strain evidence="3">Sxm20200214</strain>
        <tissue evidence="3">Leaf</tissue>
    </source>
</reference>
<feature type="compositionally biased region" description="Basic residues" evidence="1">
    <location>
        <begin position="200"/>
        <end position="209"/>
    </location>
</feature>
<proteinExistence type="predicted"/>
<accession>A0A8X7SE33</accession>
<dbReference type="EMBL" id="JAAMPC010000006">
    <property type="protein sequence ID" value="KAG2305588.1"/>
    <property type="molecule type" value="Genomic_DNA"/>
</dbReference>
<feature type="compositionally biased region" description="Low complexity" evidence="1">
    <location>
        <begin position="211"/>
        <end position="228"/>
    </location>
</feature>
<sequence>MSFFTDRNKTPSYTTCKNCGGDDHDFKSCMERPKAASLFKKVKPKTPAKAVKNKKIVQVKLEQKQHRRWNFDLTLASANDSFVVGGQIQKENENALEQDKPIKSTAGVGYQLLKKMGYEEGKGLRTTQEGILEPLLVTKLPKHMWLDHAIKFIKDNPPQGLGTEDLSRKLKGEPFIDGKDVPNDTKLVQMKETNMGGKSTKSRMFRKQQRPAAEWWNAAASAPEQLST</sequence>
<feature type="domain" description="G-patch" evidence="2">
    <location>
        <begin position="105"/>
        <end position="135"/>
    </location>
</feature>
<protein>
    <recommendedName>
        <fullName evidence="2">G-patch domain-containing protein</fullName>
    </recommendedName>
</protein>
<dbReference type="InterPro" id="IPR000467">
    <property type="entry name" value="G_patch_dom"/>
</dbReference>
<evidence type="ECO:0000313" key="4">
    <source>
        <dbReference type="Proteomes" id="UP000886595"/>
    </source>
</evidence>
<feature type="region of interest" description="Disordered" evidence="1">
    <location>
        <begin position="175"/>
        <end position="228"/>
    </location>
</feature>
<name>A0A8X7SE33_BRACI</name>
<dbReference type="SMART" id="SM00443">
    <property type="entry name" value="G_patch"/>
    <property type="match status" value="1"/>
</dbReference>
<dbReference type="AlphaFoldDB" id="A0A8X7SE33"/>
<gene>
    <name evidence="3" type="ORF">Bca52824_025336</name>
</gene>
<organism evidence="3 4">
    <name type="scientific">Brassica carinata</name>
    <name type="common">Ethiopian mustard</name>
    <name type="synonym">Abyssinian cabbage</name>
    <dbReference type="NCBI Taxonomy" id="52824"/>
    <lineage>
        <taxon>Eukaryota</taxon>
        <taxon>Viridiplantae</taxon>
        <taxon>Streptophyta</taxon>
        <taxon>Embryophyta</taxon>
        <taxon>Tracheophyta</taxon>
        <taxon>Spermatophyta</taxon>
        <taxon>Magnoliopsida</taxon>
        <taxon>eudicotyledons</taxon>
        <taxon>Gunneridae</taxon>
        <taxon>Pentapetalae</taxon>
        <taxon>rosids</taxon>
        <taxon>malvids</taxon>
        <taxon>Brassicales</taxon>
        <taxon>Brassicaceae</taxon>
        <taxon>Brassiceae</taxon>
        <taxon>Brassica</taxon>
    </lineage>
</organism>
<keyword evidence="4" id="KW-1185">Reference proteome</keyword>
<comment type="caution">
    <text evidence="3">The sequence shown here is derived from an EMBL/GenBank/DDBJ whole genome shotgun (WGS) entry which is preliminary data.</text>
</comment>
<evidence type="ECO:0000256" key="1">
    <source>
        <dbReference type="SAM" id="MobiDB-lite"/>
    </source>
</evidence>
<dbReference type="OrthoDB" id="29523at2759"/>
<evidence type="ECO:0000259" key="2">
    <source>
        <dbReference type="PROSITE" id="PS50174"/>
    </source>
</evidence>
<dbReference type="PROSITE" id="PS50174">
    <property type="entry name" value="G_PATCH"/>
    <property type="match status" value="1"/>
</dbReference>
<dbReference type="Proteomes" id="UP000886595">
    <property type="component" value="Unassembled WGS sequence"/>
</dbReference>
<dbReference type="Pfam" id="PF01585">
    <property type="entry name" value="G-patch"/>
    <property type="match status" value="1"/>
</dbReference>
<dbReference type="GO" id="GO:0003676">
    <property type="term" value="F:nucleic acid binding"/>
    <property type="evidence" value="ECO:0007669"/>
    <property type="project" value="InterPro"/>
</dbReference>
<evidence type="ECO:0000313" key="3">
    <source>
        <dbReference type="EMBL" id="KAG2305588.1"/>
    </source>
</evidence>